<dbReference type="SMART" id="SM00849">
    <property type="entry name" value="Lactamase_B"/>
    <property type="match status" value="1"/>
</dbReference>
<gene>
    <name evidence="6" type="ORF">GCM10011351_17230</name>
</gene>
<evidence type="ECO:0000256" key="3">
    <source>
        <dbReference type="ARBA" id="ARBA00022801"/>
    </source>
</evidence>
<dbReference type="InterPro" id="IPR001279">
    <property type="entry name" value="Metallo-B-lactamas"/>
</dbReference>
<reference evidence="6" key="1">
    <citation type="journal article" date="2014" name="Int. J. Syst. Evol. Microbiol.">
        <title>Complete genome sequence of Corynebacterium casei LMG S-19264T (=DSM 44701T), isolated from a smear-ripened cheese.</title>
        <authorList>
            <consortium name="US DOE Joint Genome Institute (JGI-PGF)"/>
            <person name="Walter F."/>
            <person name="Albersmeier A."/>
            <person name="Kalinowski J."/>
            <person name="Ruckert C."/>
        </authorList>
    </citation>
    <scope>NUCLEOTIDE SEQUENCE</scope>
    <source>
        <strain evidence="6">CGMCC 1.6333</strain>
    </source>
</reference>
<dbReference type="GO" id="GO:0046872">
    <property type="term" value="F:metal ion binding"/>
    <property type="evidence" value="ECO:0007669"/>
    <property type="project" value="UniProtKB-KW"/>
</dbReference>
<sequence>MQIQGLSLGQLGTNCYVIYKDNQAIIIDPGGDSKILCDWLTKKELIPISILLTHAHFDHIGAVEDIRNHYQIPVYLHQAEEDWMEDPTLNGSGLFPVENVVCRPADYIIPIGMMEVGSFSFEVKHTPGHSPGGVSFIFADEKIVVSGDCLFENGIGRTDLPGGNHQQLINSIKEQLLTLGDSYKIYPGHGPMTTIEKEKKFNPFISV</sequence>
<dbReference type="SUPFAM" id="SSF56281">
    <property type="entry name" value="Metallo-hydrolase/oxidoreductase"/>
    <property type="match status" value="1"/>
</dbReference>
<comment type="cofactor">
    <cofactor evidence="1">
        <name>Zn(2+)</name>
        <dbReference type="ChEBI" id="CHEBI:29105"/>
    </cofactor>
</comment>
<dbReference type="InterPro" id="IPR051453">
    <property type="entry name" value="MBL_Glyoxalase_II"/>
</dbReference>
<dbReference type="AlphaFoldDB" id="A0A917TPP6"/>
<keyword evidence="7" id="KW-1185">Reference proteome</keyword>
<dbReference type="Pfam" id="PF00753">
    <property type="entry name" value="Lactamase_B"/>
    <property type="match status" value="1"/>
</dbReference>
<keyword evidence="2" id="KW-0479">Metal-binding</keyword>
<dbReference type="RefSeq" id="WP_117154322.1">
    <property type="nucleotide sequence ID" value="NZ_QJSH01000008.1"/>
</dbReference>
<name>A0A917TPP6_9BACI</name>
<feature type="domain" description="Metallo-beta-lactamase" evidence="5">
    <location>
        <begin position="12"/>
        <end position="189"/>
    </location>
</feature>
<dbReference type="InterPro" id="IPR036866">
    <property type="entry name" value="RibonucZ/Hydroxyglut_hydro"/>
</dbReference>
<dbReference type="OrthoDB" id="9802248at2"/>
<comment type="caution">
    <text evidence="6">The sequence shown here is derived from an EMBL/GenBank/DDBJ whole genome shotgun (WGS) entry which is preliminary data.</text>
</comment>
<accession>A0A917TPP6</accession>
<protein>
    <recommendedName>
        <fullName evidence="5">Metallo-beta-lactamase domain-containing protein</fullName>
    </recommendedName>
</protein>
<evidence type="ECO:0000256" key="2">
    <source>
        <dbReference type="ARBA" id="ARBA00022723"/>
    </source>
</evidence>
<keyword evidence="4" id="KW-0862">Zinc</keyword>
<evidence type="ECO:0000256" key="4">
    <source>
        <dbReference type="ARBA" id="ARBA00022833"/>
    </source>
</evidence>
<dbReference type="PANTHER" id="PTHR46233">
    <property type="entry name" value="HYDROXYACYLGLUTATHIONE HYDROLASE GLOC"/>
    <property type="match status" value="1"/>
</dbReference>
<dbReference type="Proteomes" id="UP000618460">
    <property type="component" value="Unassembled WGS sequence"/>
</dbReference>
<evidence type="ECO:0000259" key="5">
    <source>
        <dbReference type="SMART" id="SM00849"/>
    </source>
</evidence>
<dbReference type="Gene3D" id="3.60.15.10">
    <property type="entry name" value="Ribonuclease Z/Hydroxyacylglutathione hydrolase-like"/>
    <property type="match status" value="1"/>
</dbReference>
<proteinExistence type="predicted"/>
<evidence type="ECO:0000313" key="6">
    <source>
        <dbReference type="EMBL" id="GGM31594.1"/>
    </source>
</evidence>
<organism evidence="6 7">
    <name type="scientific">Paraliobacillus quinghaiensis</name>
    <dbReference type="NCBI Taxonomy" id="470815"/>
    <lineage>
        <taxon>Bacteria</taxon>
        <taxon>Bacillati</taxon>
        <taxon>Bacillota</taxon>
        <taxon>Bacilli</taxon>
        <taxon>Bacillales</taxon>
        <taxon>Bacillaceae</taxon>
        <taxon>Paraliobacillus</taxon>
    </lineage>
</organism>
<dbReference type="CDD" id="cd06262">
    <property type="entry name" value="metallo-hydrolase-like_MBL-fold"/>
    <property type="match status" value="1"/>
</dbReference>
<keyword evidence="3" id="KW-0378">Hydrolase</keyword>
<reference evidence="6" key="2">
    <citation type="submission" date="2020-09" db="EMBL/GenBank/DDBJ databases">
        <authorList>
            <person name="Sun Q."/>
            <person name="Zhou Y."/>
        </authorList>
    </citation>
    <scope>NUCLEOTIDE SEQUENCE</scope>
    <source>
        <strain evidence="6">CGMCC 1.6333</strain>
    </source>
</reference>
<dbReference type="GO" id="GO:0016787">
    <property type="term" value="F:hydrolase activity"/>
    <property type="evidence" value="ECO:0007669"/>
    <property type="project" value="UniProtKB-KW"/>
</dbReference>
<dbReference type="EMBL" id="BMLG01000007">
    <property type="protein sequence ID" value="GGM31594.1"/>
    <property type="molecule type" value="Genomic_DNA"/>
</dbReference>
<evidence type="ECO:0000256" key="1">
    <source>
        <dbReference type="ARBA" id="ARBA00001947"/>
    </source>
</evidence>
<evidence type="ECO:0000313" key="7">
    <source>
        <dbReference type="Proteomes" id="UP000618460"/>
    </source>
</evidence>
<dbReference type="PANTHER" id="PTHR46233:SF3">
    <property type="entry name" value="HYDROXYACYLGLUTATHIONE HYDROLASE GLOC"/>
    <property type="match status" value="1"/>
</dbReference>